<organism evidence="1 2">
    <name type="scientific">Tenacibaculum gallaicum</name>
    <dbReference type="NCBI Taxonomy" id="561505"/>
    <lineage>
        <taxon>Bacteria</taxon>
        <taxon>Pseudomonadati</taxon>
        <taxon>Bacteroidota</taxon>
        <taxon>Flavobacteriia</taxon>
        <taxon>Flavobacteriales</taxon>
        <taxon>Flavobacteriaceae</taxon>
        <taxon>Tenacibaculum</taxon>
    </lineage>
</organism>
<dbReference type="Proteomes" id="UP000256884">
    <property type="component" value="Unassembled WGS sequence"/>
</dbReference>
<keyword evidence="2" id="KW-1185">Reference proteome</keyword>
<comment type="caution">
    <text evidence="1">The sequence shown here is derived from an EMBL/GenBank/DDBJ whole genome shotgun (WGS) entry which is preliminary data.</text>
</comment>
<evidence type="ECO:0000313" key="2">
    <source>
        <dbReference type="Proteomes" id="UP000256884"/>
    </source>
</evidence>
<dbReference type="EMBL" id="QUNS01000011">
    <property type="protein sequence ID" value="REH44488.1"/>
    <property type="molecule type" value="Genomic_DNA"/>
</dbReference>
<name>A0A3E0HFJ4_9FLAO</name>
<evidence type="ECO:0008006" key="3">
    <source>
        <dbReference type="Google" id="ProtNLM"/>
    </source>
</evidence>
<dbReference type="AlphaFoldDB" id="A0A3E0HFJ4"/>
<sequence length="449" mass="50451">MYGKRIILQFIIMVFSTVNVFGQTPEYAYLVTTEVINSYNNYPITGELEMNSDVGRIEQVKYPATSSTIGNTYFDFITIPHGFSEVYVDVNQNDYMECDYSQPSETILKSDFNYGIIAAGLYMSNCNYVYNLYPLHIVGTNNVDPICPLTKVELTGGYDWEYLIGNKDNTALEWKVLSSATPTININIGDIYDKESIIINELPVDSEKRKIHFRTGHKASGKYVAPITYTVIGCSPPFKGYYNQTNTSCSYFKDGNISLKIGRDIDPSEQLAVTLFKKDSNGDILVSQYSTKQLSTTDSKIIVLEDLGGGSLYGFKWPVNIDAGTYYFRYQTLNETDTPQKPDTSDSVFWDKLVKTPNFTIEKATNVDFTAKRVNDESCFKSDDGKIQVEVTSGETGRSYFYIVYKVDGTTETIERDWTSFSGTTTVISGLGKGDYKIKVKDNEGCLAK</sequence>
<accession>A0A3E0HFJ4</accession>
<evidence type="ECO:0000313" key="1">
    <source>
        <dbReference type="EMBL" id="REH44488.1"/>
    </source>
</evidence>
<protein>
    <recommendedName>
        <fullName evidence="3">SprB-like repeat protein</fullName>
    </recommendedName>
</protein>
<reference evidence="1 2" key="1">
    <citation type="submission" date="2018-08" db="EMBL/GenBank/DDBJ databases">
        <title>Genomic Encyclopedia of Type Strains, Phase IV (KMG-IV): sequencing the most valuable type-strain genomes for metagenomic binning, comparative biology and taxonomic classification.</title>
        <authorList>
            <person name="Goeker M."/>
        </authorList>
    </citation>
    <scope>NUCLEOTIDE SEQUENCE [LARGE SCALE GENOMIC DNA]</scope>
    <source>
        <strain evidence="1 2">DSM 18841</strain>
    </source>
</reference>
<proteinExistence type="predicted"/>
<gene>
    <name evidence="1" type="ORF">C7448_11120</name>
</gene>